<organism evidence="2 3">
    <name type="scientific">Acinetobacter johnsonii</name>
    <dbReference type="NCBI Taxonomy" id="40214"/>
    <lineage>
        <taxon>Bacteria</taxon>
        <taxon>Pseudomonadati</taxon>
        <taxon>Pseudomonadota</taxon>
        <taxon>Gammaproteobacteria</taxon>
        <taxon>Moraxellales</taxon>
        <taxon>Moraxellaceae</taxon>
        <taxon>Acinetobacter</taxon>
    </lineage>
</organism>
<keyword evidence="1" id="KW-0472">Membrane</keyword>
<accession>A0A1R7QC37</accession>
<evidence type="ECO:0000256" key="1">
    <source>
        <dbReference type="SAM" id="Phobius"/>
    </source>
</evidence>
<dbReference type="InterPro" id="IPR007690">
    <property type="entry name" value="T2SS_GspM"/>
</dbReference>
<dbReference type="EMBL" id="FUUY01000004">
    <property type="protein sequence ID" value="SJX21838.1"/>
    <property type="molecule type" value="Genomic_DNA"/>
</dbReference>
<proteinExistence type="predicted"/>
<sequence length="159" mass="17783">MKAMQNLQTALDQRLELISTYFDRLTPRDRVLAIFLLIFVLVSSIGAALWYTHAAAEKQQKRVNQLKETMTWMQSNAVTMKSSSDGQLTPMEQIQRIAQQQGLSVASQQNAEQIQLVVSHANYVVLANFLTQLTQNGLSIEKMELVSDAGQIKLSASVK</sequence>
<reference evidence="2 3" key="1">
    <citation type="submission" date="2017-02" db="EMBL/GenBank/DDBJ databases">
        <authorList>
            <person name="Peterson S.W."/>
        </authorList>
    </citation>
    <scope>NUCLEOTIDE SEQUENCE [LARGE SCALE GENOMIC DNA]</scope>
    <source>
        <strain evidence="2">C6</strain>
    </source>
</reference>
<dbReference type="Pfam" id="PF04612">
    <property type="entry name" value="T2SSM"/>
    <property type="match status" value="1"/>
</dbReference>
<name>A0A1R7QC37_ACIJO</name>
<evidence type="ECO:0000313" key="3">
    <source>
        <dbReference type="Proteomes" id="UP000196240"/>
    </source>
</evidence>
<gene>
    <name evidence="2" type="ORF">ACNJC6_01460</name>
</gene>
<keyword evidence="1" id="KW-0812">Transmembrane</keyword>
<dbReference type="Proteomes" id="UP000196240">
    <property type="component" value="Unassembled WGS sequence"/>
</dbReference>
<dbReference type="AlphaFoldDB" id="A0A1R7QC37"/>
<dbReference type="GO" id="GO:0015628">
    <property type="term" value="P:protein secretion by the type II secretion system"/>
    <property type="evidence" value="ECO:0007669"/>
    <property type="project" value="InterPro"/>
</dbReference>
<dbReference type="GO" id="GO:0015627">
    <property type="term" value="C:type II protein secretion system complex"/>
    <property type="evidence" value="ECO:0007669"/>
    <property type="project" value="InterPro"/>
</dbReference>
<evidence type="ECO:0000313" key="2">
    <source>
        <dbReference type="EMBL" id="SJX21838.1"/>
    </source>
</evidence>
<dbReference type="RefSeq" id="WP_087012191.1">
    <property type="nucleotide sequence ID" value="NZ_FUUY01000004.1"/>
</dbReference>
<protein>
    <submittedName>
        <fullName evidence="2">Type II secretion system protein M</fullName>
    </submittedName>
</protein>
<keyword evidence="1" id="KW-1133">Transmembrane helix</keyword>
<feature type="transmembrane region" description="Helical" evidence="1">
    <location>
        <begin position="31"/>
        <end position="52"/>
    </location>
</feature>